<proteinExistence type="inferred from homology"/>
<comment type="caution">
    <text evidence="7">The sequence shown here is derived from an EMBL/GenBank/DDBJ whole genome shotgun (WGS) entry which is preliminary data.</text>
</comment>
<dbReference type="SUPFAM" id="SSF52540">
    <property type="entry name" value="P-loop containing nucleoside triphosphate hydrolases"/>
    <property type="match status" value="1"/>
</dbReference>
<evidence type="ECO:0000256" key="5">
    <source>
        <dbReference type="SAM" id="MobiDB-lite"/>
    </source>
</evidence>
<dbReference type="InterPro" id="IPR051515">
    <property type="entry name" value="IRG"/>
</dbReference>
<dbReference type="PANTHER" id="PTHR32341">
    <property type="entry name" value="INTERFERON-INDUCIBLE GTPASE"/>
    <property type="match status" value="1"/>
</dbReference>
<dbReference type="Proteomes" id="UP000814176">
    <property type="component" value="Unassembled WGS sequence"/>
</dbReference>
<reference evidence="7 8" key="1">
    <citation type="journal article" date="2021" name="Environ. Microbiol.">
        <title>Gene family expansions and transcriptome signatures uncover fungal adaptations to wood decay.</title>
        <authorList>
            <person name="Hage H."/>
            <person name="Miyauchi S."/>
            <person name="Viragh M."/>
            <person name="Drula E."/>
            <person name="Min B."/>
            <person name="Chaduli D."/>
            <person name="Navarro D."/>
            <person name="Favel A."/>
            <person name="Norest M."/>
            <person name="Lesage-Meessen L."/>
            <person name="Balint B."/>
            <person name="Merenyi Z."/>
            <person name="de Eugenio L."/>
            <person name="Morin E."/>
            <person name="Martinez A.T."/>
            <person name="Baldrian P."/>
            <person name="Stursova M."/>
            <person name="Martinez M.J."/>
            <person name="Novotny C."/>
            <person name="Magnuson J.K."/>
            <person name="Spatafora J.W."/>
            <person name="Maurice S."/>
            <person name="Pangilinan J."/>
            <person name="Andreopoulos W."/>
            <person name="LaButti K."/>
            <person name="Hundley H."/>
            <person name="Na H."/>
            <person name="Kuo A."/>
            <person name="Barry K."/>
            <person name="Lipzen A."/>
            <person name="Henrissat B."/>
            <person name="Riley R."/>
            <person name="Ahrendt S."/>
            <person name="Nagy L.G."/>
            <person name="Grigoriev I.V."/>
            <person name="Martin F."/>
            <person name="Rosso M.N."/>
        </authorList>
    </citation>
    <scope>NUCLEOTIDE SEQUENCE [LARGE SCALE GENOMIC DNA]</scope>
    <source>
        <strain evidence="7 8">CIRM-BRFM 1785</strain>
    </source>
</reference>
<organism evidence="7 8">
    <name type="scientific">Rhodofomes roseus</name>
    <dbReference type="NCBI Taxonomy" id="34475"/>
    <lineage>
        <taxon>Eukaryota</taxon>
        <taxon>Fungi</taxon>
        <taxon>Dikarya</taxon>
        <taxon>Basidiomycota</taxon>
        <taxon>Agaricomycotina</taxon>
        <taxon>Agaricomycetes</taxon>
        <taxon>Polyporales</taxon>
        <taxon>Rhodofomes</taxon>
    </lineage>
</organism>
<evidence type="ECO:0000313" key="8">
    <source>
        <dbReference type="Proteomes" id="UP000814176"/>
    </source>
</evidence>
<gene>
    <name evidence="7" type="ORF">C8Q71DRAFT_241463</name>
</gene>
<sequence>MTGKSGEMPVVLRPTPEQYKQTKKDREFEKHQFHLAVAGVAGSGKSSFVNAIRGLEDNVDGAAPTGVIETTYKIDRYPDPNDNLPFIWYDVPGAGTLSISAAQYFTDQGLYVFDAIIVLFDARFTATDIAILRQCAHWKIPAYIVRSKSQTHIENLAKDLARRAPRNVDYEDKDDDEDNDNDKASFMEQA</sequence>
<evidence type="ECO:0000256" key="4">
    <source>
        <dbReference type="ARBA" id="ARBA00023134"/>
    </source>
</evidence>
<dbReference type="InterPro" id="IPR030385">
    <property type="entry name" value="G_IRG_dom"/>
</dbReference>
<evidence type="ECO:0000256" key="1">
    <source>
        <dbReference type="ARBA" id="ARBA00005429"/>
    </source>
</evidence>
<evidence type="ECO:0000313" key="7">
    <source>
        <dbReference type="EMBL" id="KAH9832849.1"/>
    </source>
</evidence>
<comment type="similarity">
    <text evidence="1">Belongs to the TRAFAC class dynamin-like GTPase superfamily. IRG family.</text>
</comment>
<feature type="compositionally biased region" description="Basic and acidic residues" evidence="5">
    <location>
        <begin position="181"/>
        <end position="190"/>
    </location>
</feature>
<evidence type="ECO:0000256" key="2">
    <source>
        <dbReference type="ARBA" id="ARBA00022741"/>
    </source>
</evidence>
<accession>A0ABQ8K724</accession>
<dbReference type="RefSeq" id="XP_047775615.1">
    <property type="nucleotide sequence ID" value="XM_047917234.1"/>
</dbReference>
<dbReference type="PANTHER" id="PTHR32341:SF10">
    <property type="entry name" value="INTERFERON-INDUCIBLE GTPASE 5"/>
    <property type="match status" value="1"/>
</dbReference>
<keyword evidence="2" id="KW-0547">Nucleotide-binding</keyword>
<dbReference type="InterPro" id="IPR027417">
    <property type="entry name" value="P-loop_NTPase"/>
</dbReference>
<keyword evidence="4" id="KW-0342">GTP-binding</keyword>
<evidence type="ECO:0000259" key="6">
    <source>
        <dbReference type="PROSITE" id="PS51716"/>
    </source>
</evidence>
<name>A0ABQ8K724_9APHY</name>
<dbReference type="GeneID" id="71997966"/>
<dbReference type="PROSITE" id="PS51716">
    <property type="entry name" value="G_IRG"/>
    <property type="match status" value="1"/>
</dbReference>
<evidence type="ECO:0000256" key="3">
    <source>
        <dbReference type="ARBA" id="ARBA00022801"/>
    </source>
</evidence>
<keyword evidence="3" id="KW-0378">Hydrolase</keyword>
<feature type="region of interest" description="Disordered" evidence="5">
    <location>
        <begin position="167"/>
        <end position="190"/>
    </location>
</feature>
<protein>
    <submittedName>
        <fullName evidence="7">Interferon-inducible GTPase-domain-containing protein</fullName>
    </submittedName>
</protein>
<feature type="compositionally biased region" description="Acidic residues" evidence="5">
    <location>
        <begin position="171"/>
        <end position="180"/>
    </location>
</feature>
<keyword evidence="8" id="KW-1185">Reference proteome</keyword>
<dbReference type="InterPro" id="IPR007743">
    <property type="entry name" value="Immunity-related_GTPase-like"/>
</dbReference>
<dbReference type="EMBL" id="JADCUA010000020">
    <property type="protein sequence ID" value="KAH9832849.1"/>
    <property type="molecule type" value="Genomic_DNA"/>
</dbReference>
<feature type="domain" description="IRG-type G" evidence="6">
    <location>
        <begin position="31"/>
        <end position="190"/>
    </location>
</feature>
<dbReference type="Pfam" id="PF05049">
    <property type="entry name" value="IIGP"/>
    <property type="match status" value="1"/>
</dbReference>
<dbReference type="Gene3D" id="3.40.50.300">
    <property type="entry name" value="P-loop containing nucleotide triphosphate hydrolases"/>
    <property type="match status" value="1"/>
</dbReference>